<gene>
    <name evidence="5" type="ORF">OKIOD_LOCUS13692</name>
</gene>
<dbReference type="Gene3D" id="3.40.50.1820">
    <property type="entry name" value="alpha/beta hydrolase"/>
    <property type="match status" value="1"/>
</dbReference>
<name>A0ABN7T352_OIKDI</name>
<dbReference type="PROSITE" id="PS00122">
    <property type="entry name" value="CARBOXYLESTERASE_B_1"/>
    <property type="match status" value="1"/>
</dbReference>
<evidence type="ECO:0000259" key="4">
    <source>
        <dbReference type="Pfam" id="PF00135"/>
    </source>
</evidence>
<evidence type="ECO:0000256" key="1">
    <source>
        <dbReference type="ARBA" id="ARBA00005964"/>
    </source>
</evidence>
<comment type="similarity">
    <text evidence="1 3">Belongs to the type-B carboxylesterase/lipase family.</text>
</comment>
<dbReference type="Proteomes" id="UP001158576">
    <property type="component" value="Chromosome 2"/>
</dbReference>
<evidence type="ECO:0000313" key="5">
    <source>
        <dbReference type="EMBL" id="CAG5110536.1"/>
    </source>
</evidence>
<protein>
    <recommendedName>
        <fullName evidence="3">Carboxylic ester hydrolase</fullName>
        <ecNumber evidence="3">3.1.1.-</ecNumber>
    </recommendedName>
</protein>
<dbReference type="InterPro" id="IPR002018">
    <property type="entry name" value="CarbesteraseB"/>
</dbReference>
<evidence type="ECO:0000256" key="2">
    <source>
        <dbReference type="ARBA" id="ARBA00022801"/>
    </source>
</evidence>
<dbReference type="EMBL" id="OU015567">
    <property type="protein sequence ID" value="CAG5110536.1"/>
    <property type="molecule type" value="Genomic_DNA"/>
</dbReference>
<keyword evidence="2 3" id="KW-0378">Hydrolase</keyword>
<evidence type="ECO:0000256" key="3">
    <source>
        <dbReference type="RuleBase" id="RU361235"/>
    </source>
</evidence>
<dbReference type="InterPro" id="IPR019826">
    <property type="entry name" value="Carboxylesterase_B_AS"/>
</dbReference>
<dbReference type="EC" id="3.1.1.-" evidence="3"/>
<dbReference type="SUPFAM" id="SSF53474">
    <property type="entry name" value="alpha/beta-Hydrolases"/>
    <property type="match status" value="1"/>
</dbReference>
<organism evidence="5 6">
    <name type="scientific">Oikopleura dioica</name>
    <name type="common">Tunicate</name>
    <dbReference type="NCBI Taxonomy" id="34765"/>
    <lineage>
        <taxon>Eukaryota</taxon>
        <taxon>Metazoa</taxon>
        <taxon>Chordata</taxon>
        <taxon>Tunicata</taxon>
        <taxon>Appendicularia</taxon>
        <taxon>Copelata</taxon>
        <taxon>Oikopleuridae</taxon>
        <taxon>Oikopleura</taxon>
    </lineage>
</organism>
<evidence type="ECO:0000313" key="6">
    <source>
        <dbReference type="Proteomes" id="UP001158576"/>
    </source>
</evidence>
<dbReference type="InterPro" id="IPR050309">
    <property type="entry name" value="Type-B_Carboxylest/Lipase"/>
</dbReference>
<sequence length="529" mass="59772">MKLSLVFATSALSESVETRINDGLIIGNRDYYQGKQVDEYLGIPFAQPPVENLRFKSPQKPSPWTVLETQKKKPLCAQDDSWGLPTSEDCLYLDVYTASQDYQNDKKPVLVWIHGGSFTGDWHPDWYTGKYLCPTADVVLVVLNYRLGAFGFLSMQDNVISGNMGVRDQNMALEWVHDNIANFGGDPDNVTIFGQSAGAISVKFQAISPMSGTIENPLFKRVGVVSGQLMTWNEDPVDTAQSFAQHARCLTDFNISSRRFLECLKTKTTEELVAASDREPVVQFNWSPVIDGEFLLDPPTKENMGKPGRLDRFEHFLTCTTGEIAMGAASIRTKESFERLLAPVFAATLPVDVDSPQFWEELEEGYLENGDPDSASTDMWRSAYIYVGMDTAYVRYILEYGWSLGQTNTDFHMANFRFNPSEDIQDPVRVPGDWNEPWHGDDLMFYFGWPMHSGNGTESDIEMSHQMMSILGAFARGEPAVPTGESWPKAQPGMNSMIIDGPDDYFMEENFRRRHMLLWEDLIRKYPAN</sequence>
<feature type="domain" description="Carboxylesterase type B" evidence="4">
    <location>
        <begin position="16"/>
        <end position="492"/>
    </location>
</feature>
<keyword evidence="6" id="KW-1185">Reference proteome</keyword>
<dbReference type="Pfam" id="PF00135">
    <property type="entry name" value="COesterase"/>
    <property type="match status" value="1"/>
</dbReference>
<dbReference type="PANTHER" id="PTHR11559">
    <property type="entry name" value="CARBOXYLESTERASE"/>
    <property type="match status" value="1"/>
</dbReference>
<dbReference type="InterPro" id="IPR029058">
    <property type="entry name" value="AB_hydrolase_fold"/>
</dbReference>
<proteinExistence type="inferred from homology"/>
<accession>A0ABN7T352</accession>
<reference evidence="5 6" key="1">
    <citation type="submission" date="2021-04" db="EMBL/GenBank/DDBJ databases">
        <authorList>
            <person name="Bliznina A."/>
        </authorList>
    </citation>
    <scope>NUCLEOTIDE SEQUENCE [LARGE SCALE GENOMIC DNA]</scope>
</reference>